<dbReference type="EnsemblPlants" id="Zm00001eb107470_T001">
    <property type="protein sequence ID" value="Zm00001eb107470_P001"/>
    <property type="gene ID" value="Zm00001eb107470"/>
</dbReference>
<keyword evidence="2" id="KW-1185">Reference proteome</keyword>
<reference evidence="2" key="1">
    <citation type="submission" date="2015-12" db="EMBL/GenBank/DDBJ databases">
        <title>Update maize B73 reference genome by single molecule sequencing technologies.</title>
        <authorList>
            <consortium name="Maize Genome Sequencing Project"/>
            <person name="Ware D."/>
        </authorList>
    </citation>
    <scope>NUCLEOTIDE SEQUENCE [LARGE SCALE GENOMIC DNA]</scope>
    <source>
        <strain evidence="2">cv. B73</strain>
    </source>
</reference>
<name>A0A804MS51_MAIZE</name>
<evidence type="ECO:0000313" key="1">
    <source>
        <dbReference type="EnsemblPlants" id="Zm00001eb107470_P001"/>
    </source>
</evidence>
<proteinExistence type="predicted"/>
<dbReference type="AlphaFoldDB" id="A0A804MS51"/>
<dbReference type="Gramene" id="Zm00001eb107470_T001">
    <property type="protein sequence ID" value="Zm00001eb107470_P001"/>
    <property type="gene ID" value="Zm00001eb107470"/>
</dbReference>
<evidence type="ECO:0000313" key="2">
    <source>
        <dbReference type="Proteomes" id="UP000007305"/>
    </source>
</evidence>
<protein>
    <submittedName>
        <fullName evidence="1">Uncharacterized protein</fullName>
    </submittedName>
</protein>
<accession>A0A804MS51</accession>
<dbReference type="InParanoid" id="A0A804MS51"/>
<dbReference type="Proteomes" id="UP000007305">
    <property type="component" value="Chromosome 2"/>
</dbReference>
<reference evidence="1" key="2">
    <citation type="submission" date="2019-07" db="EMBL/GenBank/DDBJ databases">
        <authorList>
            <person name="Seetharam A."/>
            <person name="Woodhouse M."/>
            <person name="Cannon E."/>
        </authorList>
    </citation>
    <scope>NUCLEOTIDE SEQUENCE [LARGE SCALE GENOMIC DNA]</scope>
    <source>
        <strain evidence="1">cv. B73</strain>
    </source>
</reference>
<organism evidence="1 2">
    <name type="scientific">Zea mays</name>
    <name type="common">Maize</name>
    <dbReference type="NCBI Taxonomy" id="4577"/>
    <lineage>
        <taxon>Eukaryota</taxon>
        <taxon>Viridiplantae</taxon>
        <taxon>Streptophyta</taxon>
        <taxon>Embryophyta</taxon>
        <taxon>Tracheophyta</taxon>
        <taxon>Spermatophyta</taxon>
        <taxon>Magnoliopsida</taxon>
        <taxon>Liliopsida</taxon>
        <taxon>Poales</taxon>
        <taxon>Poaceae</taxon>
        <taxon>PACMAD clade</taxon>
        <taxon>Panicoideae</taxon>
        <taxon>Andropogonodae</taxon>
        <taxon>Andropogoneae</taxon>
        <taxon>Tripsacinae</taxon>
        <taxon>Zea</taxon>
    </lineage>
</organism>
<sequence length="138" mass="14906">MAATATNFILRPAICESVVSRVFIGPRRISLRGYEALERWRPSGWLAGWLARVGRWGRTVRRGEGFIEREGAEAGGPPARRGQVGCVRQWGWGDRARAARRARLAGHLLGSAAFGGAPVRQPGVAVGIVSALLTHARV</sequence>
<reference evidence="1" key="3">
    <citation type="submission" date="2021-05" db="UniProtKB">
        <authorList>
            <consortium name="EnsemblPlants"/>
        </authorList>
    </citation>
    <scope>IDENTIFICATION</scope>
    <source>
        <strain evidence="1">cv. B73</strain>
    </source>
</reference>